<organism evidence="2 3">
    <name type="scientific">Schizothecium vesticola</name>
    <dbReference type="NCBI Taxonomy" id="314040"/>
    <lineage>
        <taxon>Eukaryota</taxon>
        <taxon>Fungi</taxon>
        <taxon>Dikarya</taxon>
        <taxon>Ascomycota</taxon>
        <taxon>Pezizomycotina</taxon>
        <taxon>Sordariomycetes</taxon>
        <taxon>Sordariomycetidae</taxon>
        <taxon>Sordariales</taxon>
        <taxon>Schizotheciaceae</taxon>
        <taxon>Schizothecium</taxon>
    </lineage>
</organism>
<proteinExistence type="predicted"/>
<dbReference type="AlphaFoldDB" id="A0AA40BTB0"/>
<comment type="caution">
    <text evidence="2">The sequence shown here is derived from an EMBL/GenBank/DDBJ whole genome shotgun (WGS) entry which is preliminary data.</text>
</comment>
<evidence type="ECO:0000313" key="2">
    <source>
        <dbReference type="EMBL" id="KAK0740006.1"/>
    </source>
</evidence>
<feature type="compositionally biased region" description="Basic residues" evidence="1">
    <location>
        <begin position="274"/>
        <end position="292"/>
    </location>
</feature>
<sequence length="292" mass="31981">MACERWCGDGGQRFPRKMKQPIACRKPGKENRTLKWTHIPRPFARLPTVPGPCPVPGLHCPEGRRPETEAIFRPAFPPSSTPPPGFVHTPPACPPELVGGRASQRIGSETGGRGHPQRPAFVQRPPTLPASPHPLHPGWPSTTDASLARPTYGWILGEYSWLLPSGIDQPAFGRKSCQQCPGQPQRRVAIDTLLSGSSSKGTLRRGSEGGENATAGCRRTDAVDQRHLPLQSDPCAAEYLVNMPGVTCELLCSGLGRQFLPISMERYLPFGGQRRPRHGRPRGPCQRQRRGR</sequence>
<keyword evidence="3" id="KW-1185">Reference proteome</keyword>
<dbReference type="Proteomes" id="UP001172155">
    <property type="component" value="Unassembled WGS sequence"/>
</dbReference>
<reference evidence="2" key="1">
    <citation type="submission" date="2023-06" db="EMBL/GenBank/DDBJ databases">
        <title>Genome-scale phylogeny and comparative genomics of the fungal order Sordariales.</title>
        <authorList>
            <consortium name="Lawrence Berkeley National Laboratory"/>
            <person name="Hensen N."/>
            <person name="Bonometti L."/>
            <person name="Westerberg I."/>
            <person name="Brannstrom I.O."/>
            <person name="Guillou S."/>
            <person name="Cros-Aarteil S."/>
            <person name="Calhoun S."/>
            <person name="Haridas S."/>
            <person name="Kuo A."/>
            <person name="Mondo S."/>
            <person name="Pangilinan J."/>
            <person name="Riley R."/>
            <person name="LaButti K."/>
            <person name="Andreopoulos B."/>
            <person name="Lipzen A."/>
            <person name="Chen C."/>
            <person name="Yanf M."/>
            <person name="Daum C."/>
            <person name="Ng V."/>
            <person name="Clum A."/>
            <person name="Steindorff A."/>
            <person name="Ohm R."/>
            <person name="Martin F."/>
            <person name="Silar P."/>
            <person name="Natvig D."/>
            <person name="Lalanne C."/>
            <person name="Gautier V."/>
            <person name="Ament-velasquez S.L."/>
            <person name="Kruys A."/>
            <person name="Hutchinson M.I."/>
            <person name="Powell A.J."/>
            <person name="Barry K."/>
            <person name="Miller A.N."/>
            <person name="Grigoriev I.V."/>
            <person name="Debuchy R."/>
            <person name="Gladieux P."/>
            <person name="Thoren M.H."/>
            <person name="Johannesson H."/>
        </authorList>
    </citation>
    <scope>NUCLEOTIDE SEQUENCE</scope>
    <source>
        <strain evidence="2">SMH3187-1</strain>
    </source>
</reference>
<dbReference type="EMBL" id="JAUKUD010000006">
    <property type="protein sequence ID" value="KAK0740006.1"/>
    <property type="molecule type" value="Genomic_DNA"/>
</dbReference>
<gene>
    <name evidence="2" type="ORF">B0T18DRAFT_201108</name>
</gene>
<feature type="region of interest" description="Disordered" evidence="1">
    <location>
        <begin position="269"/>
        <end position="292"/>
    </location>
</feature>
<name>A0AA40BTB0_9PEZI</name>
<accession>A0AA40BTB0</accession>
<feature type="region of interest" description="Disordered" evidence="1">
    <location>
        <begin position="107"/>
        <end position="130"/>
    </location>
</feature>
<protein>
    <submittedName>
        <fullName evidence="2">Uncharacterized protein</fullName>
    </submittedName>
</protein>
<evidence type="ECO:0000313" key="3">
    <source>
        <dbReference type="Proteomes" id="UP001172155"/>
    </source>
</evidence>
<evidence type="ECO:0000256" key="1">
    <source>
        <dbReference type="SAM" id="MobiDB-lite"/>
    </source>
</evidence>